<sequence>MRIHRRNIVILFLFKFGHLSDHSVLVDRFHDHLQILKEIVPMEAHKMMELQESLTKVRGEFLILPISEYAMSNSNSVESYTVEDAIASYGLTMSGISLPQSVSTNESFLTNEETDEVEVEKDDTEKIVAENINNPEFDSADEKYPDPTLDRLEKLERLLEILIGTMAEENVRQREDLIMDGLNSRKGSMNKILSIQPTIQEVTYTNKIEDSEPLQTGRLEFDFSRVTKYEEIGPKTSDLLSQEPTPLLFETEATGHKSSEINLDMNMETFESEESSSRAETIQNDSELISEAEVNSNILQEIPYKFEPHESKLHGHVVLPITEAEQIEIPSFTSLLTAAQPKITRRISNRVLTMKNPPNRIKISPQFNFHNNNNRPQSSILYGKPKVAWYGPNAPKVTTQSPTTSSFFFHSYLITSMPTTESVTRYSNLERKPDEDIMDYFRRVFPIVLSELELNLSSEYSTLLNNADNSQRTVIPYLSASLNDSTVQVSAISFVLVSSTDQSIGSNGPVVFPSNGTARITTKNIHTYLLTTRTKLSKANYDQFPLLFNAEREKRRKEASFFHVEKTMENVAVTFVGYSSIVAAVIFAIFVTLL</sequence>
<evidence type="ECO:0000256" key="1">
    <source>
        <dbReference type="SAM" id="Phobius"/>
    </source>
</evidence>
<evidence type="ECO:0000313" key="4">
    <source>
        <dbReference type="Proteomes" id="UP000182334"/>
    </source>
</evidence>
<keyword evidence="1" id="KW-0812">Transmembrane</keyword>
<name>A0A1L0DD61_9ASCO</name>
<dbReference type="AlphaFoldDB" id="A0A1L0DD61"/>
<evidence type="ECO:0000256" key="2">
    <source>
        <dbReference type="SAM" id="SignalP"/>
    </source>
</evidence>
<dbReference type="Proteomes" id="UP000182334">
    <property type="component" value="Chromosome IV"/>
</dbReference>
<keyword evidence="2" id="KW-0732">Signal</keyword>
<protein>
    <submittedName>
        <fullName evidence="3">CIC11C00000000752</fullName>
    </submittedName>
</protein>
<reference evidence="3 4" key="1">
    <citation type="submission" date="2016-10" db="EMBL/GenBank/DDBJ databases">
        <authorList>
            <person name="de Groot N.N."/>
        </authorList>
    </citation>
    <scope>NUCLEOTIDE SEQUENCE [LARGE SCALE GENOMIC DNA]</scope>
    <source>
        <strain evidence="3 4">CBS 141442</strain>
    </source>
</reference>
<accession>A0A1L0DD61</accession>
<keyword evidence="4" id="KW-1185">Reference proteome</keyword>
<organism evidence="3 4">
    <name type="scientific">Sungouiella intermedia</name>
    <dbReference type="NCBI Taxonomy" id="45354"/>
    <lineage>
        <taxon>Eukaryota</taxon>
        <taxon>Fungi</taxon>
        <taxon>Dikarya</taxon>
        <taxon>Ascomycota</taxon>
        <taxon>Saccharomycotina</taxon>
        <taxon>Pichiomycetes</taxon>
        <taxon>Metschnikowiaceae</taxon>
        <taxon>Sungouiella</taxon>
    </lineage>
</organism>
<feature type="transmembrane region" description="Helical" evidence="1">
    <location>
        <begin position="571"/>
        <end position="593"/>
    </location>
</feature>
<evidence type="ECO:0000313" key="3">
    <source>
        <dbReference type="EMBL" id="SGZ53856.1"/>
    </source>
</evidence>
<gene>
    <name evidence="3" type="ORF">SAMEA4029010_CIC11G00000000752</name>
</gene>
<proteinExistence type="predicted"/>
<dbReference type="EMBL" id="LT635759">
    <property type="protein sequence ID" value="SGZ53856.1"/>
    <property type="molecule type" value="Genomic_DNA"/>
</dbReference>
<feature type="signal peptide" evidence="2">
    <location>
        <begin position="1"/>
        <end position="19"/>
    </location>
</feature>
<keyword evidence="1" id="KW-1133">Transmembrane helix</keyword>
<feature type="chain" id="PRO_5013312657" evidence="2">
    <location>
        <begin position="20"/>
        <end position="594"/>
    </location>
</feature>
<keyword evidence="1" id="KW-0472">Membrane</keyword>